<gene>
    <name evidence="2" type="ORF">BO72DRAFT_204822</name>
</gene>
<keyword evidence="1" id="KW-1133">Transmembrane helix</keyword>
<dbReference type="EMBL" id="KZ824669">
    <property type="protein sequence ID" value="RAK74384.1"/>
    <property type="molecule type" value="Genomic_DNA"/>
</dbReference>
<accession>A0A8G1RKD4</accession>
<dbReference type="Proteomes" id="UP000249789">
    <property type="component" value="Unassembled WGS sequence"/>
</dbReference>
<feature type="transmembrane region" description="Helical" evidence="1">
    <location>
        <begin position="18"/>
        <end position="40"/>
    </location>
</feature>
<evidence type="ECO:0000313" key="3">
    <source>
        <dbReference type="Proteomes" id="UP000249789"/>
    </source>
</evidence>
<dbReference type="AlphaFoldDB" id="A0A8G1RKD4"/>
<dbReference type="VEuPathDB" id="FungiDB:BO72DRAFT_204822"/>
<evidence type="ECO:0000256" key="1">
    <source>
        <dbReference type="SAM" id="Phobius"/>
    </source>
</evidence>
<keyword evidence="3" id="KW-1185">Reference proteome</keyword>
<dbReference type="RefSeq" id="XP_040798394.1">
    <property type="nucleotide sequence ID" value="XM_040939615.1"/>
</dbReference>
<keyword evidence="1" id="KW-0472">Membrane</keyword>
<dbReference type="GeneID" id="63856948"/>
<evidence type="ECO:0000313" key="2">
    <source>
        <dbReference type="EMBL" id="RAK74384.1"/>
    </source>
</evidence>
<name>A0A8G1RKD4_9EURO</name>
<sequence>MFCNEARLLPILLVTPRLIFPPIILLYPGLLVSPIVHYAISLHYMALLNSDKMQYAQGSLGDLSGQQHYHYSLHLVYILLAYIIFLFEACLSLTICACLLILVY</sequence>
<feature type="transmembrane region" description="Helical" evidence="1">
    <location>
        <begin position="75"/>
        <end position="103"/>
    </location>
</feature>
<organism evidence="2 3">
    <name type="scientific">Aspergillus fijiensis CBS 313.89</name>
    <dbReference type="NCBI Taxonomy" id="1448319"/>
    <lineage>
        <taxon>Eukaryota</taxon>
        <taxon>Fungi</taxon>
        <taxon>Dikarya</taxon>
        <taxon>Ascomycota</taxon>
        <taxon>Pezizomycotina</taxon>
        <taxon>Eurotiomycetes</taxon>
        <taxon>Eurotiomycetidae</taxon>
        <taxon>Eurotiales</taxon>
        <taxon>Aspergillaceae</taxon>
        <taxon>Aspergillus</taxon>
    </lineage>
</organism>
<proteinExistence type="predicted"/>
<dbReference type="OrthoDB" id="10416676at2759"/>
<keyword evidence="1" id="KW-0812">Transmembrane</keyword>
<reference evidence="2 3" key="1">
    <citation type="submission" date="2018-02" db="EMBL/GenBank/DDBJ databases">
        <title>The genomes of Aspergillus section Nigri reveals drivers in fungal speciation.</title>
        <authorList>
            <consortium name="DOE Joint Genome Institute"/>
            <person name="Vesth T.C."/>
            <person name="Nybo J."/>
            <person name="Theobald S."/>
            <person name="Brandl J."/>
            <person name="Frisvad J.C."/>
            <person name="Nielsen K.F."/>
            <person name="Lyhne E.K."/>
            <person name="Kogle M.E."/>
            <person name="Kuo A."/>
            <person name="Riley R."/>
            <person name="Clum A."/>
            <person name="Nolan M."/>
            <person name="Lipzen A."/>
            <person name="Salamov A."/>
            <person name="Henrissat B."/>
            <person name="Wiebenga A."/>
            <person name="De vries R.P."/>
            <person name="Grigoriev I.V."/>
            <person name="Mortensen U.H."/>
            <person name="Andersen M.R."/>
            <person name="Baker S.E."/>
        </authorList>
    </citation>
    <scope>NUCLEOTIDE SEQUENCE [LARGE SCALE GENOMIC DNA]</scope>
    <source>
        <strain evidence="2 3">CBS 313.89</strain>
    </source>
</reference>
<protein>
    <submittedName>
        <fullName evidence="2">Uncharacterized protein</fullName>
    </submittedName>
</protein>